<reference evidence="2" key="1">
    <citation type="submission" date="2022-03" db="EMBL/GenBank/DDBJ databases">
        <title>Draft genome sequence of Aduncisulcus paluster, a free-living microaerophilic Fornicata.</title>
        <authorList>
            <person name="Yuyama I."/>
            <person name="Kume K."/>
            <person name="Tamura T."/>
            <person name="Inagaki Y."/>
            <person name="Hashimoto T."/>
        </authorList>
    </citation>
    <scope>NUCLEOTIDE SEQUENCE</scope>
    <source>
        <strain evidence="2">NY0171</strain>
    </source>
</reference>
<proteinExistence type="predicted"/>
<keyword evidence="3" id="KW-1185">Reference proteome</keyword>
<protein>
    <submittedName>
        <fullName evidence="2">Uncharacterized protein</fullName>
    </submittedName>
</protein>
<feature type="region of interest" description="Disordered" evidence="1">
    <location>
        <begin position="29"/>
        <end position="54"/>
    </location>
</feature>
<feature type="compositionally biased region" description="Polar residues" evidence="1">
    <location>
        <begin position="861"/>
        <end position="873"/>
    </location>
</feature>
<feature type="non-terminal residue" evidence="2">
    <location>
        <position position="1"/>
    </location>
</feature>
<sequence>EIEEKKRTKVEEKKKLISKKKSICEIEEEEELKKEDEMGEIPKSFPKSPLTGSPAPPSIITQPRCSSFPSVLASLQQRLQCPEHILAGLSLPVYPCLSGVVHSAEEDLREYCVMVVGDMEVESWAHKDVVAKRNGVNGAFYPVKIDRIRGQCGLHSVVKSKEKEKPKDSGKSLEMGKESFGGLKTNSKKEIGTVRKNISLSPFHFSYFSTYCFFLAHVIHSSLDQSVKHANFTLSNYDNTFLSIPTSFFTPRFKEDAHTLSKEMVHISHDSARHLKLTMSSFMFQSTNLSEEISSIVDYSSESISSQSSGECDHCDLFFLTTFLANWGGDVLIESAVTQSKIVSSASLLSHSSILASPLMASTIRIINYRERKRKEDELRRKINTKLNGIFGKGDVVESDDDVLVPHIEISDNDAQNEYDSQIPKASNSPYSTSLVSTHLHSIRQSSEYVSRACDTLMGVGADVMNKLVFSITSNRLSEFSHERIAHSLKDIALYLAKGQGFHTYSNSPFNLESSQRSIIHRRDKYLSTSFLSPVFSHMAEPTRRHVGLYYQQLPLFILTLLLSAASTNTSHRDSKLTLERVKHFQTHGNDAYCASLVLTVLCRLCKALTKDKDTLQTLVFTAKQLARKKFDDVEYEQVVRQGVGPNGEYTGLYTHVCSDDYKTKGVNLLTYNNALSLIKHTNGTSWREFHSMASSSPNFGKDKISNNINSMPIEIPSLLVSDDILISSNQCDTEAQMYDILNKFNNKYKAKPILGGAFHSVIDVISFFSSISQMWTVLLPFLGMNPELFGSVDEGSKKDESHKVGEMMKTASNSVINGLVLLLIKTYVSLSTVSQNYGKLLESRQKENIRRQQQKYVYPSLSQDSPAVSTPGLSPMSGASPISPGSPQSSAMDPGSSTPLTLLQDILAHQTMLRVGRSVYELILRICKHSPMSLITILETLILQTRSSSRHYIGGFKPSSASSLAHSSSQSEVKTVNPSANTPSGSMLKKEFTAISPSSEHEKEAHSHVTSDFGFSEASAPGSVSSPAHSKKVFPPQRSQRRLGARRTEATPNRIPNNSEHPIFKESKSVQAFFTSNSCTYLRVCLNVISSLLSASEAAGKHLLQPGFLDISPRFPSIASRYEFVANITRLSVDLLSVQYPVLRRAIKFDVTSLIQILVSTFDCVDFTVRHQLLVAPWPKKRKTDKEFAALQEMKIPHLVVHLDSEQKGRAMLIPHKKKRGSQGIDKGFATLTDAIHQQSETNLKKIKSRSSSMSGSPISSQPLSFSNTPSTVATDSPIPSIVIAAAATALSTSSQWNLQLDIVRGRQKNLFDRHNPSTSPFISSLPMTCGVCPKFSGRYVVFDLRRGVEARIVDMGSSAPTLISFSLDGTKLYSLTPGRTVDDTWTLKEFQVHEKSAFISFFKIKSTAKRTSKVSSKLLKQLHECISHVEAWNRSFMRCEGSKLVIRYYNFRRRNYEEKKIALPEQ</sequence>
<feature type="region of interest" description="Disordered" evidence="1">
    <location>
        <begin position="1245"/>
        <end position="1272"/>
    </location>
</feature>
<feature type="region of interest" description="Disordered" evidence="1">
    <location>
        <begin position="1017"/>
        <end position="1062"/>
    </location>
</feature>
<name>A0ABQ5KRQ6_9EUKA</name>
<organism evidence="2 3">
    <name type="scientific">Aduncisulcus paluster</name>
    <dbReference type="NCBI Taxonomy" id="2918883"/>
    <lineage>
        <taxon>Eukaryota</taxon>
        <taxon>Metamonada</taxon>
        <taxon>Carpediemonas-like organisms</taxon>
        <taxon>Aduncisulcus</taxon>
    </lineage>
</organism>
<feature type="compositionally biased region" description="Low complexity" evidence="1">
    <location>
        <begin position="1251"/>
        <end position="1268"/>
    </location>
</feature>
<dbReference type="Proteomes" id="UP001057375">
    <property type="component" value="Unassembled WGS sequence"/>
</dbReference>
<accession>A0ABQ5KRQ6</accession>
<evidence type="ECO:0000313" key="2">
    <source>
        <dbReference type="EMBL" id="GKT35149.1"/>
    </source>
</evidence>
<dbReference type="EMBL" id="BQXS01010933">
    <property type="protein sequence ID" value="GKT35149.1"/>
    <property type="molecule type" value="Genomic_DNA"/>
</dbReference>
<feature type="region of interest" description="Disordered" evidence="1">
    <location>
        <begin position="159"/>
        <end position="178"/>
    </location>
</feature>
<feature type="compositionally biased region" description="Polar residues" evidence="1">
    <location>
        <begin position="973"/>
        <end position="986"/>
    </location>
</feature>
<evidence type="ECO:0000313" key="3">
    <source>
        <dbReference type="Proteomes" id="UP001057375"/>
    </source>
</evidence>
<feature type="compositionally biased region" description="Polar residues" evidence="1">
    <location>
        <begin position="884"/>
        <end position="898"/>
    </location>
</feature>
<feature type="compositionally biased region" description="Polar residues" evidence="1">
    <location>
        <begin position="1051"/>
        <end position="1061"/>
    </location>
</feature>
<feature type="compositionally biased region" description="Basic and acidic residues" evidence="1">
    <location>
        <begin position="159"/>
        <end position="177"/>
    </location>
</feature>
<comment type="caution">
    <text evidence="2">The sequence shown here is derived from an EMBL/GenBank/DDBJ whole genome shotgun (WGS) entry which is preliminary data.</text>
</comment>
<feature type="compositionally biased region" description="Low complexity" evidence="1">
    <location>
        <begin position="960"/>
        <end position="972"/>
    </location>
</feature>
<gene>
    <name evidence="2" type="ORF">ADUPG1_008366</name>
</gene>
<feature type="region of interest" description="Disordered" evidence="1">
    <location>
        <begin position="959"/>
        <end position="989"/>
    </location>
</feature>
<feature type="region of interest" description="Disordered" evidence="1">
    <location>
        <begin position="861"/>
        <end position="898"/>
    </location>
</feature>
<evidence type="ECO:0000256" key="1">
    <source>
        <dbReference type="SAM" id="MobiDB-lite"/>
    </source>
</evidence>